<keyword evidence="1" id="KW-0472">Membrane</keyword>
<sequence length="98" mass="11331">MVVFLVLLVLIVPLAMLVGAWLFRSWQVIYYGVAVVCAYVFGMISVVAIYRIIHDETVFMTNIHAVFQNNLFLLSGAYLGSYGIYMLQYWTLKQLRRD</sequence>
<reference evidence="2" key="1">
    <citation type="submission" date="2020-02" db="EMBL/GenBank/DDBJ databases">
        <authorList>
            <person name="Shen X.-R."/>
            <person name="Zhang Y.-X."/>
        </authorList>
    </citation>
    <scope>NUCLEOTIDE SEQUENCE</scope>
    <source>
        <strain evidence="2">SYP-B3998</strain>
    </source>
</reference>
<feature type="transmembrane region" description="Helical" evidence="1">
    <location>
        <begin position="29"/>
        <end position="50"/>
    </location>
</feature>
<dbReference type="RefSeq" id="WP_163940022.1">
    <property type="nucleotide sequence ID" value="NZ_JAAIKC010000001.1"/>
</dbReference>
<dbReference type="EMBL" id="JAAIKC010000001">
    <property type="protein sequence ID" value="NEW04416.1"/>
    <property type="molecule type" value="Genomic_DNA"/>
</dbReference>
<keyword evidence="1" id="KW-1133">Transmembrane helix</keyword>
<evidence type="ECO:0000256" key="1">
    <source>
        <dbReference type="SAM" id="Phobius"/>
    </source>
</evidence>
<keyword evidence="1" id="KW-0812">Transmembrane</keyword>
<dbReference type="AlphaFoldDB" id="A0A6G3ZQD0"/>
<name>A0A6G3ZQD0_9BACL</name>
<accession>A0A6G3ZQD0</accession>
<organism evidence="2">
    <name type="scientific">Paenibacillus sp. SYP-B3998</name>
    <dbReference type="NCBI Taxonomy" id="2678564"/>
    <lineage>
        <taxon>Bacteria</taxon>
        <taxon>Bacillati</taxon>
        <taxon>Bacillota</taxon>
        <taxon>Bacilli</taxon>
        <taxon>Bacillales</taxon>
        <taxon>Paenibacillaceae</taxon>
        <taxon>Paenibacillus</taxon>
    </lineage>
</organism>
<comment type="caution">
    <text evidence="2">The sequence shown here is derived from an EMBL/GenBank/DDBJ whole genome shotgun (WGS) entry which is preliminary data.</text>
</comment>
<gene>
    <name evidence="2" type="ORF">GK047_00050</name>
</gene>
<proteinExistence type="predicted"/>
<feature type="transmembrane region" description="Helical" evidence="1">
    <location>
        <begin position="71"/>
        <end position="90"/>
    </location>
</feature>
<protein>
    <submittedName>
        <fullName evidence="2">Transposase</fullName>
    </submittedName>
</protein>
<evidence type="ECO:0000313" key="2">
    <source>
        <dbReference type="EMBL" id="NEW04416.1"/>
    </source>
</evidence>